<proteinExistence type="predicted"/>
<protein>
    <recommendedName>
        <fullName evidence="3">Histidine acid phosphatase family protein</fullName>
    </recommendedName>
</protein>
<keyword evidence="2" id="KW-1185">Reference proteome</keyword>
<dbReference type="SUPFAM" id="SSF53254">
    <property type="entry name" value="Phosphoglycerate mutase-like"/>
    <property type="match status" value="1"/>
</dbReference>
<name>A0A078B4D9_STYLE</name>
<evidence type="ECO:0000313" key="2">
    <source>
        <dbReference type="Proteomes" id="UP000039865"/>
    </source>
</evidence>
<evidence type="ECO:0000313" key="1">
    <source>
        <dbReference type="EMBL" id="CDW88077.1"/>
    </source>
</evidence>
<organism evidence="1 2">
    <name type="scientific">Stylonychia lemnae</name>
    <name type="common">Ciliate</name>
    <dbReference type="NCBI Taxonomy" id="5949"/>
    <lineage>
        <taxon>Eukaryota</taxon>
        <taxon>Sar</taxon>
        <taxon>Alveolata</taxon>
        <taxon>Ciliophora</taxon>
        <taxon>Intramacronucleata</taxon>
        <taxon>Spirotrichea</taxon>
        <taxon>Stichotrichia</taxon>
        <taxon>Sporadotrichida</taxon>
        <taxon>Oxytrichidae</taxon>
        <taxon>Stylonychinae</taxon>
        <taxon>Stylonychia</taxon>
    </lineage>
</organism>
<dbReference type="InParanoid" id="A0A078B4D9"/>
<sequence>MGLYPPNNFYKKLSEGEHKSLTSNKGMPKIQIRKHTKEILNNVNALIDGYTLIPVFAYHTPSIKDDLMEIGCPYARDCWKFYTNDPGSYTLEGSYVLPQMRDKIGAAFNLSPDDTKNLNYVKFYYYGDILMAENFEGDPKRAQFSNEEWYYIRLAQKNVLSKGFDAKAKTLYETKFFRKPLAAIDTRVNEIMSASTNTNTLRYIMYSAHDTQIINALDWLQPVGREYIDATYVSTMYFEVFYDTDCLAATPKSQSCFNVHITHNGIPIKLQTCLDANVQRNSGSIICQYDDFLAHIDKIKLKDDVEARCMDKFTPPSGSKI</sequence>
<evidence type="ECO:0008006" key="3">
    <source>
        <dbReference type="Google" id="ProtNLM"/>
    </source>
</evidence>
<reference evidence="1 2" key="1">
    <citation type="submission" date="2014-06" db="EMBL/GenBank/DDBJ databases">
        <authorList>
            <person name="Swart Estienne"/>
        </authorList>
    </citation>
    <scope>NUCLEOTIDE SEQUENCE [LARGE SCALE GENOMIC DNA]</scope>
    <source>
        <strain evidence="1 2">130c</strain>
    </source>
</reference>
<dbReference type="Gene3D" id="3.40.50.1240">
    <property type="entry name" value="Phosphoglycerate mutase-like"/>
    <property type="match status" value="1"/>
</dbReference>
<gene>
    <name evidence="1" type="primary">Contig13675.g14579</name>
    <name evidence="1" type="ORF">STYLEM_17193</name>
</gene>
<accession>A0A078B4D9</accession>
<dbReference type="AlphaFoldDB" id="A0A078B4D9"/>
<dbReference type="EMBL" id="CCKQ01016202">
    <property type="protein sequence ID" value="CDW88077.1"/>
    <property type="molecule type" value="Genomic_DNA"/>
</dbReference>
<dbReference type="Proteomes" id="UP000039865">
    <property type="component" value="Unassembled WGS sequence"/>
</dbReference>
<dbReference type="InterPro" id="IPR029033">
    <property type="entry name" value="His_PPase_superfam"/>
</dbReference>